<dbReference type="GO" id="GO:0030420">
    <property type="term" value="P:establishment of competence for transformation"/>
    <property type="evidence" value="ECO:0007669"/>
    <property type="project" value="InterPro"/>
</dbReference>
<comment type="caution">
    <text evidence="1">The sequence shown here is derived from an EMBL/GenBank/DDBJ whole genome shotgun (WGS) entry which is preliminary data.</text>
</comment>
<evidence type="ECO:0000313" key="2">
    <source>
        <dbReference type="Proteomes" id="UP000298347"/>
    </source>
</evidence>
<gene>
    <name evidence="1" type="ORF">E4665_11695</name>
</gene>
<proteinExistence type="predicted"/>
<protein>
    <submittedName>
        <fullName evidence="1">Competence transcription factor (CTF)</fullName>
    </submittedName>
</protein>
<dbReference type="InterPro" id="IPR010461">
    <property type="entry name" value="ComK"/>
</dbReference>
<evidence type="ECO:0000313" key="1">
    <source>
        <dbReference type="EMBL" id="TGA97505.1"/>
    </source>
</evidence>
<reference evidence="1 2" key="1">
    <citation type="journal article" date="2015" name="Int. J. Syst. Evol. Microbiol.">
        <title>Sporolactobacillus shoreae sp. nov. and Sporolactobacillus spathodeae sp. nov., two spore-forming lactic acid bacteria isolated from tree barks in Thailand.</title>
        <authorList>
            <person name="Thamacharoensuk T."/>
            <person name="Kitahara M."/>
            <person name="Ohkuma M."/>
            <person name="Thongchul N."/>
            <person name="Tanasupawat S."/>
        </authorList>
    </citation>
    <scope>NUCLEOTIDE SEQUENCE [LARGE SCALE GENOMIC DNA]</scope>
    <source>
        <strain evidence="1 2">BK92</strain>
    </source>
</reference>
<dbReference type="RefSeq" id="WP_135348971.1">
    <property type="nucleotide sequence ID" value="NZ_SRJD01000013.1"/>
</dbReference>
<dbReference type="OrthoDB" id="2417337at2"/>
<accession>A0A4Z0GL96</accession>
<dbReference type="EMBL" id="SRJD01000013">
    <property type="protein sequence ID" value="TGA97505.1"/>
    <property type="molecule type" value="Genomic_DNA"/>
</dbReference>
<organism evidence="1 2">
    <name type="scientific">Sporolactobacillus shoreae</name>
    <dbReference type="NCBI Taxonomy" id="1465501"/>
    <lineage>
        <taxon>Bacteria</taxon>
        <taxon>Bacillati</taxon>
        <taxon>Bacillota</taxon>
        <taxon>Bacilli</taxon>
        <taxon>Bacillales</taxon>
        <taxon>Sporolactobacillaceae</taxon>
        <taxon>Sporolactobacillus</taxon>
    </lineage>
</organism>
<name>A0A4Z0GL96_9BACL</name>
<sequence>MEEKDQYIIRQETMALLPCDAEDGSLKTFVVEENKTILIAKTPFEIIRDSCNYFGVTYSGRKKGAVAMGYKSMPPICICSELGIYFFPLMSELHRNCIWLAHPHCRNYTETDNGVLVHLTHGYKIRIPVNLNVFKAKVHRTAQYSYQMLGRVSQFRSAGYGSAVSEEQSASRLMVNERGTYYID</sequence>
<dbReference type="Pfam" id="PF06338">
    <property type="entry name" value="ComK"/>
    <property type="match status" value="1"/>
</dbReference>
<keyword evidence="2" id="KW-1185">Reference proteome</keyword>
<dbReference type="Proteomes" id="UP000298347">
    <property type="component" value="Unassembled WGS sequence"/>
</dbReference>
<dbReference type="AlphaFoldDB" id="A0A4Z0GL96"/>